<proteinExistence type="predicted"/>
<dbReference type="Proteomes" id="UP001497480">
    <property type="component" value="Unassembled WGS sequence"/>
</dbReference>
<evidence type="ECO:0000313" key="2">
    <source>
        <dbReference type="EMBL" id="CAL0315179.1"/>
    </source>
</evidence>
<evidence type="ECO:0000313" key="3">
    <source>
        <dbReference type="Proteomes" id="UP001497480"/>
    </source>
</evidence>
<reference evidence="2 3" key="1">
    <citation type="submission" date="2024-03" db="EMBL/GenBank/DDBJ databases">
        <authorList>
            <person name="Martinez-Hernandez J."/>
        </authorList>
    </citation>
    <scope>NUCLEOTIDE SEQUENCE [LARGE SCALE GENOMIC DNA]</scope>
</reference>
<keyword evidence="3" id="KW-1185">Reference proteome</keyword>
<dbReference type="PANTHER" id="PTHR33781:SF4">
    <property type="entry name" value="PROTEIN PHYTOCHROME KINASE SUBSTRATE 1"/>
    <property type="match status" value="1"/>
</dbReference>
<protein>
    <recommendedName>
        <fullName evidence="4">Protein PHYTOCHROME KINASE SUBSTRATE 1</fullName>
    </recommendedName>
</protein>
<dbReference type="EMBL" id="CAXHTB010000011">
    <property type="protein sequence ID" value="CAL0315179.1"/>
    <property type="molecule type" value="Genomic_DNA"/>
</dbReference>
<sequence>MAPLLINSCYTNDLARRQYILESNKQVFAGWLFSHAEKVMLNSLYKPVTMVIIASTASNSSIHQLQTCNSQNNNINNNNHLRDASFSSYLNINEKTFAESSQNLDPFISNNKDSVLEGVKKEEDGEIEVFEAEKYFNGEEVDSTKVAKVDAMKYKYQKDEQTAVETREYTIQNGTPSVRSESSWNSQSALLQSAIRNRKKKVQKKSFLASLGCKCSCSDKNSVDVSDHAGEISFNKTPTYSVAHGKTTPKKLFNADLDANHSVKISKPHAELLINKGVYLQKQEKLGVGLSGENSIAEFSTVNSSLGNQLIKMQLEDAETPRKSLKVFGSPILDRRGKSLTFDKKLAIPSWEGTTKIEEINFSANSGGKYNDADAESDASSDLFEIESLTGKSNNTFLGRPTSNVASGCASPSFYAPSEASIEWSVVTASAIEYSAMSDYEDQRSVATIRSPIRTSYTSSNGKPKVSREMPKQRPGMLLGCKSHKAVGVADDAFKTSEKPRSNSQFRGRSDTFSQVTRFQEETKKGNFGARHGQHAYAAPTLQRSH</sequence>
<dbReference type="PANTHER" id="PTHR33781">
    <property type="entry name" value="PROTEIN PHYTOCHROME KINASE SUBSTRATE 1-RELATED"/>
    <property type="match status" value="1"/>
</dbReference>
<dbReference type="GO" id="GO:0009638">
    <property type="term" value="P:phototropism"/>
    <property type="evidence" value="ECO:0007669"/>
    <property type="project" value="InterPro"/>
</dbReference>
<organism evidence="2 3">
    <name type="scientific">Lupinus luteus</name>
    <name type="common">European yellow lupine</name>
    <dbReference type="NCBI Taxonomy" id="3873"/>
    <lineage>
        <taxon>Eukaryota</taxon>
        <taxon>Viridiplantae</taxon>
        <taxon>Streptophyta</taxon>
        <taxon>Embryophyta</taxon>
        <taxon>Tracheophyta</taxon>
        <taxon>Spermatophyta</taxon>
        <taxon>Magnoliopsida</taxon>
        <taxon>eudicotyledons</taxon>
        <taxon>Gunneridae</taxon>
        <taxon>Pentapetalae</taxon>
        <taxon>rosids</taxon>
        <taxon>fabids</taxon>
        <taxon>Fabales</taxon>
        <taxon>Fabaceae</taxon>
        <taxon>Papilionoideae</taxon>
        <taxon>50 kb inversion clade</taxon>
        <taxon>genistoids sensu lato</taxon>
        <taxon>core genistoids</taxon>
        <taxon>Genisteae</taxon>
        <taxon>Lupinus</taxon>
    </lineage>
</organism>
<feature type="region of interest" description="Disordered" evidence="1">
    <location>
        <begin position="522"/>
        <end position="546"/>
    </location>
</feature>
<name>A0AAV1X1M6_LUPLU</name>
<feature type="region of interest" description="Disordered" evidence="1">
    <location>
        <begin position="496"/>
        <end position="515"/>
    </location>
</feature>
<feature type="compositionally biased region" description="Polar residues" evidence="1">
    <location>
        <begin position="502"/>
        <end position="515"/>
    </location>
</feature>
<dbReference type="AlphaFoldDB" id="A0AAV1X1M6"/>
<gene>
    <name evidence="2" type="ORF">LLUT_LOCUS16239</name>
</gene>
<evidence type="ECO:0000256" key="1">
    <source>
        <dbReference type="SAM" id="MobiDB-lite"/>
    </source>
</evidence>
<evidence type="ECO:0008006" key="4">
    <source>
        <dbReference type="Google" id="ProtNLM"/>
    </source>
</evidence>
<dbReference type="InterPro" id="IPR039615">
    <property type="entry name" value="PKS"/>
</dbReference>
<feature type="region of interest" description="Disordered" evidence="1">
    <location>
        <begin position="456"/>
        <end position="476"/>
    </location>
</feature>
<accession>A0AAV1X1M6</accession>
<comment type="caution">
    <text evidence="2">The sequence shown here is derived from an EMBL/GenBank/DDBJ whole genome shotgun (WGS) entry which is preliminary data.</text>
</comment>